<evidence type="ECO:0000313" key="3">
    <source>
        <dbReference type="Proteomes" id="UP000198539"/>
    </source>
</evidence>
<dbReference type="AlphaFoldDB" id="A0A1H3E6M9"/>
<evidence type="ECO:0000256" key="1">
    <source>
        <dbReference type="SAM" id="Phobius"/>
    </source>
</evidence>
<dbReference type="Proteomes" id="UP000198539">
    <property type="component" value="Unassembled WGS sequence"/>
</dbReference>
<reference evidence="2 3" key="1">
    <citation type="submission" date="2016-10" db="EMBL/GenBank/DDBJ databases">
        <authorList>
            <person name="de Groot N.N."/>
        </authorList>
    </citation>
    <scope>NUCLEOTIDE SEQUENCE [LARGE SCALE GENOMIC DNA]</scope>
    <source>
        <strain evidence="2 3">CGMCC 1.8894</strain>
    </source>
</reference>
<feature type="transmembrane region" description="Helical" evidence="1">
    <location>
        <begin position="33"/>
        <end position="51"/>
    </location>
</feature>
<protein>
    <submittedName>
        <fullName evidence="2">Uncharacterized protein</fullName>
    </submittedName>
</protein>
<dbReference type="EMBL" id="FNOM01000018">
    <property type="protein sequence ID" value="SDX73594.1"/>
    <property type="molecule type" value="Genomic_DNA"/>
</dbReference>
<keyword evidence="1" id="KW-0812">Transmembrane</keyword>
<dbReference type="STRING" id="564137.SAMN04488238_1186"/>
<dbReference type="RefSeq" id="WP_176847307.1">
    <property type="nucleotide sequence ID" value="NZ_CP061502.1"/>
</dbReference>
<keyword evidence="1" id="KW-0472">Membrane</keyword>
<organism evidence="2 3">
    <name type="scientific">Roseicitreum antarcticum</name>
    <dbReference type="NCBI Taxonomy" id="564137"/>
    <lineage>
        <taxon>Bacteria</taxon>
        <taxon>Pseudomonadati</taxon>
        <taxon>Pseudomonadota</taxon>
        <taxon>Alphaproteobacteria</taxon>
        <taxon>Rhodobacterales</taxon>
        <taxon>Paracoccaceae</taxon>
        <taxon>Roseicitreum</taxon>
    </lineage>
</organism>
<evidence type="ECO:0000313" key="2">
    <source>
        <dbReference type="EMBL" id="SDX73594.1"/>
    </source>
</evidence>
<keyword evidence="1" id="KW-1133">Transmembrane helix</keyword>
<accession>A0A1H3E6M9</accession>
<keyword evidence="3" id="KW-1185">Reference proteome</keyword>
<proteinExistence type="predicted"/>
<name>A0A1H3E6M9_9RHOB</name>
<sequence length="53" mass="5856">MIVISAIVLGFGPMAASMYLTERWGWGYAARGLFTGAMTLIGLFMWLVIFARP</sequence>
<gene>
    <name evidence="2" type="ORF">SAMN04488238_1186</name>
</gene>